<dbReference type="EMBL" id="VUJU01011380">
    <property type="protein sequence ID" value="KAF0711154.1"/>
    <property type="molecule type" value="Genomic_DNA"/>
</dbReference>
<name>A0A6G0VVL7_APHCR</name>
<comment type="caution">
    <text evidence="2">The sequence shown here is derived from an EMBL/GenBank/DDBJ whole genome shotgun (WGS) entry which is preliminary data.</text>
</comment>
<reference evidence="2 3" key="1">
    <citation type="submission" date="2019-08" db="EMBL/GenBank/DDBJ databases">
        <title>Whole genome of Aphis craccivora.</title>
        <authorList>
            <person name="Voronova N.V."/>
            <person name="Shulinski R.S."/>
            <person name="Bandarenka Y.V."/>
            <person name="Zhorov D.G."/>
            <person name="Warner D."/>
        </authorList>
    </citation>
    <scope>NUCLEOTIDE SEQUENCE [LARGE SCALE GENOMIC DNA]</scope>
    <source>
        <strain evidence="2">180601</strain>
        <tissue evidence="2">Whole Body</tissue>
    </source>
</reference>
<dbReference type="Pfam" id="PF21789">
    <property type="entry name" value="TNP-like_RNaseH_C"/>
    <property type="match status" value="1"/>
</dbReference>
<evidence type="ECO:0000313" key="3">
    <source>
        <dbReference type="Proteomes" id="UP000478052"/>
    </source>
</evidence>
<keyword evidence="3" id="KW-1185">Reference proteome</keyword>
<proteinExistence type="predicted"/>
<sequence length="130" mass="14897">MGQFFLITNRLCQDAHENLFSIFRQKCGYNKNPTCRTFRCGFSSICSFSLLNCTSEKSNCEEDNDTFLTPNILSNTPSKWDTVDENESIEVDLAKEIEEIYDLDLEYEHNNEGGSLEECAIIYYAGYLAV</sequence>
<dbReference type="Proteomes" id="UP000478052">
    <property type="component" value="Unassembled WGS sequence"/>
</dbReference>
<evidence type="ECO:0000259" key="1">
    <source>
        <dbReference type="Pfam" id="PF21789"/>
    </source>
</evidence>
<gene>
    <name evidence="2" type="ORF">FWK35_00032573</name>
</gene>
<organism evidence="2 3">
    <name type="scientific">Aphis craccivora</name>
    <name type="common">Cowpea aphid</name>
    <dbReference type="NCBI Taxonomy" id="307492"/>
    <lineage>
        <taxon>Eukaryota</taxon>
        <taxon>Metazoa</taxon>
        <taxon>Ecdysozoa</taxon>
        <taxon>Arthropoda</taxon>
        <taxon>Hexapoda</taxon>
        <taxon>Insecta</taxon>
        <taxon>Pterygota</taxon>
        <taxon>Neoptera</taxon>
        <taxon>Paraneoptera</taxon>
        <taxon>Hemiptera</taxon>
        <taxon>Sternorrhyncha</taxon>
        <taxon>Aphidomorpha</taxon>
        <taxon>Aphidoidea</taxon>
        <taxon>Aphididae</taxon>
        <taxon>Aphidini</taxon>
        <taxon>Aphis</taxon>
        <taxon>Aphis</taxon>
    </lineage>
</organism>
<dbReference type="AlphaFoldDB" id="A0A6G0VVL7"/>
<protein>
    <submittedName>
        <fullName evidence="2">Transposable element P transposase</fullName>
    </submittedName>
</protein>
<dbReference type="OrthoDB" id="6627556at2759"/>
<feature type="non-terminal residue" evidence="2">
    <location>
        <position position="130"/>
    </location>
</feature>
<accession>A0A6G0VVL7</accession>
<evidence type="ECO:0000313" key="2">
    <source>
        <dbReference type="EMBL" id="KAF0711154.1"/>
    </source>
</evidence>
<feature type="domain" description="Transposable element P transposase-like RNase H C-terminal" evidence="1">
    <location>
        <begin position="11"/>
        <end position="39"/>
    </location>
</feature>
<dbReference type="InterPro" id="IPR048367">
    <property type="entry name" value="TNP-like_RNaseH_C"/>
</dbReference>